<dbReference type="Proteomes" id="UP000006591">
    <property type="component" value="Chromosome 2"/>
</dbReference>
<dbReference type="EnsemblPlants" id="ONIVA02G12560.1">
    <property type="protein sequence ID" value="ONIVA02G12560.1"/>
    <property type="gene ID" value="ONIVA02G12560"/>
</dbReference>
<protein>
    <submittedName>
        <fullName evidence="1">Uncharacterized protein</fullName>
    </submittedName>
</protein>
<evidence type="ECO:0000313" key="1">
    <source>
        <dbReference type="EnsemblPlants" id="ONIVA02G12560.1"/>
    </source>
</evidence>
<proteinExistence type="predicted"/>
<dbReference type="HOGENOM" id="CLU_168547_0_0_1"/>
<name>A0A0E0G4K7_ORYNI</name>
<dbReference type="AlphaFoldDB" id="A0A0E0G4K7"/>
<organism evidence="1">
    <name type="scientific">Oryza nivara</name>
    <name type="common">Indian wild rice</name>
    <name type="synonym">Oryza sativa f. spontanea</name>
    <dbReference type="NCBI Taxonomy" id="4536"/>
    <lineage>
        <taxon>Eukaryota</taxon>
        <taxon>Viridiplantae</taxon>
        <taxon>Streptophyta</taxon>
        <taxon>Embryophyta</taxon>
        <taxon>Tracheophyta</taxon>
        <taxon>Spermatophyta</taxon>
        <taxon>Magnoliopsida</taxon>
        <taxon>Liliopsida</taxon>
        <taxon>Poales</taxon>
        <taxon>Poaceae</taxon>
        <taxon>BOP clade</taxon>
        <taxon>Oryzoideae</taxon>
        <taxon>Oryzeae</taxon>
        <taxon>Oryzinae</taxon>
        <taxon>Oryza</taxon>
    </lineage>
</organism>
<dbReference type="OMA" id="GFRCGCY"/>
<keyword evidence="2" id="KW-1185">Reference proteome</keyword>
<reference evidence="1" key="1">
    <citation type="submission" date="2015-04" db="UniProtKB">
        <authorList>
            <consortium name="EnsemblPlants"/>
        </authorList>
    </citation>
    <scope>IDENTIFICATION</scope>
    <source>
        <strain evidence="1">SL10</strain>
    </source>
</reference>
<sequence length="120" mass="12718">MAPSVLLRRSVESGHCADGVNSVSTFGVQVAFGGFRCGCYGDSEVKALLGLPVLATATPSGVVHILEDVAIGVLIQLHIKGIQQVKTLDSFGLDDVTLFLVSVCQCQGFHQFFCKLTVSF</sequence>
<accession>A0A0E0G4K7</accession>
<dbReference type="Gramene" id="ONIVA02G12560.1">
    <property type="protein sequence ID" value="ONIVA02G12560.1"/>
    <property type="gene ID" value="ONIVA02G12560"/>
</dbReference>
<reference evidence="1" key="2">
    <citation type="submission" date="2018-04" db="EMBL/GenBank/DDBJ databases">
        <title>OnivRS2 (Oryza nivara Reference Sequence Version 2).</title>
        <authorList>
            <person name="Zhang J."/>
            <person name="Kudrna D."/>
            <person name="Lee S."/>
            <person name="Talag J."/>
            <person name="Rajasekar S."/>
            <person name="Welchert J."/>
            <person name="Hsing Y.-I."/>
            <person name="Wing R.A."/>
        </authorList>
    </citation>
    <scope>NUCLEOTIDE SEQUENCE [LARGE SCALE GENOMIC DNA]</scope>
    <source>
        <strain evidence="1">SL10</strain>
    </source>
</reference>
<evidence type="ECO:0000313" key="2">
    <source>
        <dbReference type="Proteomes" id="UP000006591"/>
    </source>
</evidence>